<feature type="coiled-coil region" evidence="1">
    <location>
        <begin position="57"/>
        <end position="104"/>
    </location>
</feature>
<protein>
    <submittedName>
        <fullName evidence="3">SVM family protein</fullName>
    </submittedName>
</protein>
<evidence type="ECO:0000256" key="1">
    <source>
        <dbReference type="SAM" id="Coils"/>
    </source>
</evidence>
<name>A0ABS5K3U6_9MOLU</name>
<feature type="domain" description="Sequence-variable mosaic (SVM) signal sequence" evidence="2">
    <location>
        <begin position="1"/>
        <end position="33"/>
    </location>
</feature>
<reference evidence="3" key="1">
    <citation type="submission" date="2021-04" db="EMBL/GenBank/DDBJ databases">
        <title>Draft genome sequence of StrPh-CL8, a phytoplasma strain causing strawberry phyllody in Chile.</title>
        <authorList>
            <person name="Cui W."/>
            <person name="Zamorano A."/>
            <person name="Fiore N."/>
        </authorList>
    </citation>
    <scope>NUCLEOTIDE SEQUENCE [LARGE SCALE GENOMIC DNA]</scope>
    <source>
        <strain evidence="3">StrPh-Cl</strain>
    </source>
</reference>
<dbReference type="InterPro" id="IPR021970">
    <property type="entry name" value="SVM_signal"/>
</dbReference>
<dbReference type="RefSeq" id="WP_212332119.1">
    <property type="nucleotide sequence ID" value="NZ_JAGVRH010000017.1"/>
</dbReference>
<keyword evidence="1" id="KW-0175">Coiled coil</keyword>
<accession>A0ABS5K3U6</accession>
<dbReference type="Pfam" id="PF12113">
    <property type="entry name" value="SVM_signal"/>
    <property type="match status" value="1"/>
</dbReference>
<dbReference type="Proteomes" id="UP000811481">
    <property type="component" value="Unassembled WGS sequence"/>
</dbReference>
<evidence type="ECO:0000313" key="3">
    <source>
        <dbReference type="EMBL" id="MBS2126595.1"/>
    </source>
</evidence>
<organism evidence="3 4">
    <name type="scientific">'Fragaria x ananassa' phyllody phytoplasma</name>
    <dbReference type="NCBI Taxonomy" id="2358428"/>
    <lineage>
        <taxon>Bacteria</taxon>
        <taxon>Bacillati</taxon>
        <taxon>Mycoplasmatota</taxon>
        <taxon>Mollicutes</taxon>
        <taxon>Acholeplasmatales</taxon>
        <taxon>Acholeplasmataceae</taxon>
        <taxon>Candidatus Phytoplasma</taxon>
        <taxon>16SrXIII (Mexican periwinkle virescence group)</taxon>
    </lineage>
</organism>
<sequence length="117" mass="13670">MFRSKNQFKIIHLCLITFIGLLFIFNNHQVMAMNNNEAGPSNNPSIEEMIIDTKNKIRDNANKKVNIEKEISQERNNQNNLQKIENLTQISNNLTLLIKNQKEQLKTYKTLLNILND</sequence>
<evidence type="ECO:0000313" key="4">
    <source>
        <dbReference type="Proteomes" id="UP000811481"/>
    </source>
</evidence>
<comment type="caution">
    <text evidence="3">The sequence shown here is derived from an EMBL/GenBank/DDBJ whole genome shotgun (WGS) entry which is preliminary data.</text>
</comment>
<dbReference type="EMBL" id="JAGVRH010000017">
    <property type="protein sequence ID" value="MBS2126595.1"/>
    <property type="molecule type" value="Genomic_DNA"/>
</dbReference>
<gene>
    <name evidence="3" type="ORF">J8J04_02780</name>
</gene>
<keyword evidence="4" id="KW-1185">Reference proteome</keyword>
<evidence type="ECO:0000259" key="2">
    <source>
        <dbReference type="Pfam" id="PF12113"/>
    </source>
</evidence>
<proteinExistence type="predicted"/>